<evidence type="ECO:0000313" key="2">
    <source>
        <dbReference type="EMBL" id="QHT82843.1"/>
    </source>
</evidence>
<evidence type="ECO:0000259" key="1">
    <source>
        <dbReference type="Pfam" id="PF01755"/>
    </source>
</evidence>
<protein>
    <recommendedName>
        <fullName evidence="1">Glycosyl transferase family 25 domain-containing protein</fullName>
    </recommendedName>
</protein>
<sequence length="237" mass="27862">MEMELLNNKNDDNSLTSISDIKHAVYINLDHRTDRKTHVEQQLASIGIASPTRFNAIKLPNGAIGCSMSHLKCLQMAKEQGWPHLLLCEDDIEFLEPTIFVNQLNGFLKNREDNSYWDVVLIAGNNTPPYGIGNDYSVRVFQCQTTTGYLVKQHYYDTLISNFKEGIEKLMRDPQNHRFYAIDKYWFKLQQQDYWFLITPLTVVQREDYSDIEKRQTNYKRAMIDLDKESYFRRVSK</sequence>
<accession>A0A6C0HSH4</accession>
<dbReference type="Pfam" id="PF01755">
    <property type="entry name" value="Glyco_transf_25"/>
    <property type="match status" value="1"/>
</dbReference>
<reference evidence="2" key="1">
    <citation type="journal article" date="2020" name="Nature">
        <title>Giant virus diversity and host interactions through global metagenomics.</title>
        <authorList>
            <person name="Schulz F."/>
            <person name="Roux S."/>
            <person name="Paez-Espino D."/>
            <person name="Jungbluth S."/>
            <person name="Walsh D.A."/>
            <person name="Denef V.J."/>
            <person name="McMahon K.D."/>
            <person name="Konstantinidis K.T."/>
            <person name="Eloe-Fadrosh E.A."/>
            <person name="Kyrpides N.C."/>
            <person name="Woyke T."/>
        </authorList>
    </citation>
    <scope>NUCLEOTIDE SEQUENCE</scope>
    <source>
        <strain evidence="2">GVMAG-M-3300023184-165</strain>
    </source>
</reference>
<organism evidence="2">
    <name type="scientific">viral metagenome</name>
    <dbReference type="NCBI Taxonomy" id="1070528"/>
    <lineage>
        <taxon>unclassified sequences</taxon>
        <taxon>metagenomes</taxon>
        <taxon>organismal metagenomes</taxon>
    </lineage>
</organism>
<dbReference type="AlphaFoldDB" id="A0A6C0HSH4"/>
<feature type="domain" description="Glycosyl transferase family 25" evidence="1">
    <location>
        <begin position="58"/>
        <end position="97"/>
    </location>
</feature>
<name>A0A6C0HSH4_9ZZZZ</name>
<proteinExistence type="predicted"/>
<dbReference type="CDD" id="cd06532">
    <property type="entry name" value="Glyco_transf_25"/>
    <property type="match status" value="1"/>
</dbReference>
<dbReference type="InterPro" id="IPR002654">
    <property type="entry name" value="Glyco_trans_25"/>
</dbReference>
<dbReference type="EMBL" id="MN740004">
    <property type="protein sequence ID" value="QHT82843.1"/>
    <property type="molecule type" value="Genomic_DNA"/>
</dbReference>